<reference evidence="3 4" key="1">
    <citation type="submission" date="2018-06" db="EMBL/GenBank/DDBJ databases">
        <title>Freshwater and sediment microbial communities from various areas in North America, analyzing microbe dynamics in response to fracking.</title>
        <authorList>
            <person name="Lamendella R."/>
        </authorList>
    </citation>
    <scope>NUCLEOTIDE SEQUENCE [LARGE SCALE GENOMIC DNA]</scope>
    <source>
        <strain evidence="3 4">97B</strain>
    </source>
</reference>
<accession>A0A366EKI5</accession>
<proteinExistence type="predicted"/>
<dbReference type="RefSeq" id="WP_113970296.1">
    <property type="nucleotide sequence ID" value="NZ_QNRJ01000011.1"/>
</dbReference>
<dbReference type="EMBL" id="QNRJ01000011">
    <property type="protein sequence ID" value="RBP02942.1"/>
    <property type="molecule type" value="Genomic_DNA"/>
</dbReference>
<dbReference type="Proteomes" id="UP000252118">
    <property type="component" value="Unassembled WGS sequence"/>
</dbReference>
<name>A0A366EKI5_9BACI</name>
<organism evidence="3 4">
    <name type="scientific">Rossellomorea aquimaris</name>
    <dbReference type="NCBI Taxonomy" id="189382"/>
    <lineage>
        <taxon>Bacteria</taxon>
        <taxon>Bacillati</taxon>
        <taxon>Bacillota</taxon>
        <taxon>Bacilli</taxon>
        <taxon>Bacillales</taxon>
        <taxon>Bacillaceae</taxon>
        <taxon>Rossellomorea</taxon>
    </lineage>
</organism>
<dbReference type="AlphaFoldDB" id="A0A366EKI5"/>
<comment type="caution">
    <text evidence="3">The sequence shown here is derived from an EMBL/GenBank/DDBJ whole genome shotgun (WGS) entry which is preliminary data.</text>
</comment>
<sequence length="224" mass="25662">MNVKRRMLYLFILLALTLLTACRLDFSKDKSSVQQMMKKEGSVEKVEKKDTESKPTSNEKEEPAYTFNASVTLDSTSIQVEGDSTLPPDVILYVRLRAYPEDASIPDIKDYRAEPYTKVISEEHMSVQEDGTFKSRGVERPEFQQRYLLELIFAPTRFEESMQQKLVTEGESVEDLPGMIPIDMPTRNEFFDDVVPGYIKHVNIMQFDEPDGNDVTLELVSVES</sequence>
<keyword evidence="2" id="KW-0732">Signal</keyword>
<feature type="compositionally biased region" description="Basic and acidic residues" evidence="1">
    <location>
        <begin position="37"/>
        <end position="63"/>
    </location>
</feature>
<gene>
    <name evidence="3" type="ORF">DET59_11139</name>
</gene>
<dbReference type="PROSITE" id="PS51257">
    <property type="entry name" value="PROKAR_LIPOPROTEIN"/>
    <property type="match status" value="1"/>
</dbReference>
<evidence type="ECO:0000313" key="4">
    <source>
        <dbReference type="Proteomes" id="UP000252118"/>
    </source>
</evidence>
<evidence type="ECO:0008006" key="5">
    <source>
        <dbReference type="Google" id="ProtNLM"/>
    </source>
</evidence>
<evidence type="ECO:0000256" key="2">
    <source>
        <dbReference type="SAM" id="SignalP"/>
    </source>
</evidence>
<feature type="signal peptide" evidence="2">
    <location>
        <begin position="1"/>
        <end position="23"/>
    </location>
</feature>
<evidence type="ECO:0000313" key="3">
    <source>
        <dbReference type="EMBL" id="RBP02942.1"/>
    </source>
</evidence>
<dbReference type="OrthoDB" id="2938983at2"/>
<feature type="chain" id="PRO_5016578247" description="Lipoprotein" evidence="2">
    <location>
        <begin position="24"/>
        <end position="224"/>
    </location>
</feature>
<feature type="region of interest" description="Disordered" evidence="1">
    <location>
        <begin position="37"/>
        <end position="64"/>
    </location>
</feature>
<evidence type="ECO:0000256" key="1">
    <source>
        <dbReference type="SAM" id="MobiDB-lite"/>
    </source>
</evidence>
<protein>
    <recommendedName>
        <fullName evidence="5">Lipoprotein</fullName>
    </recommendedName>
</protein>